<dbReference type="EMBL" id="ABXA01000012">
    <property type="protein sequence ID" value="EEB36624.1"/>
    <property type="molecule type" value="Genomic_DNA"/>
</dbReference>
<evidence type="ECO:0000313" key="1">
    <source>
        <dbReference type="EMBL" id="EEB36624.1"/>
    </source>
</evidence>
<comment type="caution">
    <text evidence="1">The sequence shown here is derived from an EMBL/GenBank/DDBJ whole genome shotgun (WGS) entry which is preliminary data.</text>
</comment>
<gene>
    <name evidence="1" type="ORF">ANHYDRO_00427</name>
</gene>
<name>B6W781_9FIRM</name>
<reference evidence="1 2" key="1">
    <citation type="submission" date="2008-09" db="EMBL/GenBank/DDBJ databases">
        <authorList>
            <person name="Fulton L."/>
            <person name="Clifton S."/>
            <person name="Fulton B."/>
            <person name="Xu J."/>
            <person name="Minx P."/>
            <person name="Pepin K.H."/>
            <person name="Johnson M."/>
            <person name="Thiruvilangam P."/>
            <person name="Bhonagiri V."/>
            <person name="Nash W.E."/>
            <person name="Mardis E.R."/>
            <person name="Wilson R.K."/>
        </authorList>
    </citation>
    <scope>NUCLEOTIDE SEQUENCE [LARGE SCALE GENOMIC DNA]</scope>
    <source>
        <strain evidence="1 2">DSM 7454</strain>
    </source>
</reference>
<protein>
    <submittedName>
        <fullName evidence="1">Uncharacterized protein</fullName>
    </submittedName>
</protein>
<accession>B6W781</accession>
<sequence>MRNKKNDKKLEDALKNLDEKILDSKIRVGLFRLYGLIASERRQSMNVDNNLFK</sequence>
<organism evidence="1 2">
    <name type="scientific">Anaerococcus hydrogenalis DSM 7454</name>
    <dbReference type="NCBI Taxonomy" id="561177"/>
    <lineage>
        <taxon>Bacteria</taxon>
        <taxon>Bacillati</taxon>
        <taxon>Bacillota</taxon>
        <taxon>Tissierellia</taxon>
        <taxon>Tissierellales</taxon>
        <taxon>Peptoniphilaceae</taxon>
        <taxon>Anaerococcus</taxon>
    </lineage>
</organism>
<evidence type="ECO:0000313" key="2">
    <source>
        <dbReference type="Proteomes" id="UP000005451"/>
    </source>
</evidence>
<dbReference type="AlphaFoldDB" id="B6W781"/>
<proteinExistence type="predicted"/>
<dbReference type="RefSeq" id="WP_004812871.1">
    <property type="nucleotide sequence ID" value="NZ_ABXA01000012.1"/>
</dbReference>
<reference evidence="1 2" key="2">
    <citation type="submission" date="2008-10" db="EMBL/GenBank/DDBJ databases">
        <title>Draft genome sequence of Anaerococcus hydrogenalis (DSM 7454).</title>
        <authorList>
            <person name="Sudarsanam P."/>
            <person name="Ley R."/>
            <person name="Guruge J."/>
            <person name="Turnbaugh P.J."/>
            <person name="Mahowald M."/>
            <person name="Liep D."/>
            <person name="Gordon J."/>
        </authorList>
    </citation>
    <scope>NUCLEOTIDE SEQUENCE [LARGE SCALE GENOMIC DNA]</scope>
    <source>
        <strain evidence="1 2">DSM 7454</strain>
    </source>
</reference>
<dbReference type="Proteomes" id="UP000005451">
    <property type="component" value="Unassembled WGS sequence"/>
</dbReference>